<name>A0A5B7DL38_PORTR</name>
<feature type="region of interest" description="Disordered" evidence="1">
    <location>
        <begin position="22"/>
        <end position="46"/>
    </location>
</feature>
<comment type="caution">
    <text evidence="2">The sequence shown here is derived from an EMBL/GenBank/DDBJ whole genome shotgun (WGS) entry which is preliminary data.</text>
</comment>
<reference evidence="2 3" key="1">
    <citation type="submission" date="2019-05" db="EMBL/GenBank/DDBJ databases">
        <title>Another draft genome of Portunus trituberculatus and its Hox gene families provides insights of decapod evolution.</title>
        <authorList>
            <person name="Jeong J.-H."/>
            <person name="Song I."/>
            <person name="Kim S."/>
            <person name="Choi T."/>
            <person name="Kim D."/>
            <person name="Ryu S."/>
            <person name="Kim W."/>
        </authorList>
    </citation>
    <scope>NUCLEOTIDE SEQUENCE [LARGE SCALE GENOMIC DNA]</scope>
    <source>
        <tissue evidence="2">Muscle</tissue>
    </source>
</reference>
<evidence type="ECO:0000313" key="2">
    <source>
        <dbReference type="EMBL" id="MPC21817.1"/>
    </source>
</evidence>
<evidence type="ECO:0000256" key="1">
    <source>
        <dbReference type="SAM" id="MobiDB-lite"/>
    </source>
</evidence>
<organism evidence="2 3">
    <name type="scientific">Portunus trituberculatus</name>
    <name type="common">Swimming crab</name>
    <name type="synonym">Neptunus trituberculatus</name>
    <dbReference type="NCBI Taxonomy" id="210409"/>
    <lineage>
        <taxon>Eukaryota</taxon>
        <taxon>Metazoa</taxon>
        <taxon>Ecdysozoa</taxon>
        <taxon>Arthropoda</taxon>
        <taxon>Crustacea</taxon>
        <taxon>Multicrustacea</taxon>
        <taxon>Malacostraca</taxon>
        <taxon>Eumalacostraca</taxon>
        <taxon>Eucarida</taxon>
        <taxon>Decapoda</taxon>
        <taxon>Pleocyemata</taxon>
        <taxon>Brachyura</taxon>
        <taxon>Eubrachyura</taxon>
        <taxon>Portunoidea</taxon>
        <taxon>Portunidae</taxon>
        <taxon>Portuninae</taxon>
        <taxon>Portunus</taxon>
    </lineage>
</organism>
<gene>
    <name evidence="2" type="ORF">E2C01_014817</name>
</gene>
<dbReference type="EMBL" id="VSRR010001021">
    <property type="protein sequence ID" value="MPC21817.1"/>
    <property type="molecule type" value="Genomic_DNA"/>
</dbReference>
<evidence type="ECO:0000313" key="3">
    <source>
        <dbReference type="Proteomes" id="UP000324222"/>
    </source>
</evidence>
<accession>A0A5B7DL38</accession>
<proteinExistence type="predicted"/>
<dbReference type="AlphaFoldDB" id="A0A5B7DL38"/>
<dbReference type="Proteomes" id="UP000324222">
    <property type="component" value="Unassembled WGS sequence"/>
</dbReference>
<sequence>MIPSRISRLLCVQHTEMCLGHGNSNHSKEIQHNTSSGPPNCKEKTPETPSAWWILRRDWRNMTRYRYGIVIERP</sequence>
<keyword evidence="3" id="KW-1185">Reference proteome</keyword>
<protein>
    <submittedName>
        <fullName evidence="2">Uncharacterized protein</fullName>
    </submittedName>
</protein>